<proteinExistence type="inferred from homology"/>
<dbReference type="OMA" id="PSIRFWI"/>
<dbReference type="AlphaFoldDB" id="M2X960"/>
<evidence type="ECO:0000313" key="7">
    <source>
        <dbReference type="EMBL" id="EME26337.1"/>
    </source>
</evidence>
<evidence type="ECO:0000256" key="6">
    <source>
        <dbReference type="ARBA" id="ARBA00023136"/>
    </source>
</evidence>
<keyword evidence="5" id="KW-1133">Transmembrane helix</keyword>
<evidence type="ECO:0000256" key="4">
    <source>
        <dbReference type="ARBA" id="ARBA00022692"/>
    </source>
</evidence>
<keyword evidence="4" id="KW-0812">Transmembrane</keyword>
<dbReference type="Pfam" id="PF01956">
    <property type="entry name" value="EMC3_TMCO1"/>
    <property type="match status" value="1"/>
</dbReference>
<dbReference type="GO" id="GO:0072546">
    <property type="term" value="C:EMC complex"/>
    <property type="evidence" value="ECO:0007669"/>
    <property type="project" value="TreeGrafter"/>
</dbReference>
<dbReference type="Gramene" id="EME26337">
    <property type="protein sequence ID" value="EME26337"/>
    <property type="gene ID" value="Gasu_60120"/>
</dbReference>
<keyword evidence="8" id="KW-1185">Reference proteome</keyword>
<dbReference type="STRING" id="130081.M2X960"/>
<accession>M2X960</accession>
<dbReference type="GeneID" id="17085314"/>
<gene>
    <name evidence="7" type="ORF">Gasu_60120</name>
</gene>
<evidence type="ECO:0000256" key="5">
    <source>
        <dbReference type="ARBA" id="ARBA00022989"/>
    </source>
</evidence>
<dbReference type="eggNOG" id="KOG3188">
    <property type="taxonomic scope" value="Eukaryota"/>
</dbReference>
<dbReference type="Proteomes" id="UP000030680">
    <property type="component" value="Unassembled WGS sequence"/>
</dbReference>
<dbReference type="InterPro" id="IPR008568">
    <property type="entry name" value="EMC3"/>
</dbReference>
<keyword evidence="6" id="KW-0472">Membrane</keyword>
<dbReference type="OrthoDB" id="6745403at2759"/>
<evidence type="ECO:0000256" key="1">
    <source>
        <dbReference type="ARBA" id="ARBA00004141"/>
    </source>
</evidence>
<comment type="subcellular location">
    <subcellularLocation>
        <location evidence="1">Membrane</location>
        <topology evidence="1">Multi-pass membrane protein</topology>
    </subcellularLocation>
</comment>
<dbReference type="GO" id="GO:0034975">
    <property type="term" value="P:protein folding in endoplasmic reticulum"/>
    <property type="evidence" value="ECO:0007669"/>
    <property type="project" value="TreeGrafter"/>
</dbReference>
<organism evidence="7 8">
    <name type="scientific">Galdieria sulphuraria</name>
    <name type="common">Red alga</name>
    <dbReference type="NCBI Taxonomy" id="130081"/>
    <lineage>
        <taxon>Eukaryota</taxon>
        <taxon>Rhodophyta</taxon>
        <taxon>Bangiophyceae</taxon>
        <taxon>Galdieriales</taxon>
        <taxon>Galdieriaceae</taxon>
        <taxon>Galdieria</taxon>
    </lineage>
</organism>
<dbReference type="RefSeq" id="XP_005702857.1">
    <property type="nucleotide sequence ID" value="XM_005702800.1"/>
</dbReference>
<evidence type="ECO:0000313" key="8">
    <source>
        <dbReference type="Proteomes" id="UP000030680"/>
    </source>
</evidence>
<dbReference type="PANTHER" id="PTHR13116:SF5">
    <property type="entry name" value="ER MEMBRANE PROTEIN COMPLEX SUBUNIT 3"/>
    <property type="match status" value="1"/>
</dbReference>
<dbReference type="PANTHER" id="PTHR13116">
    <property type="entry name" value="ER MEMBRANE PROTEIN COMPLEX SUBUNIT 3"/>
    <property type="match status" value="1"/>
</dbReference>
<protein>
    <recommendedName>
        <fullName evidence="3">ER membrane protein complex subunit 3</fullName>
    </recommendedName>
</protein>
<dbReference type="EMBL" id="KB454552">
    <property type="protein sequence ID" value="EME26337.1"/>
    <property type="molecule type" value="Genomic_DNA"/>
</dbReference>
<evidence type="ECO:0000256" key="2">
    <source>
        <dbReference type="ARBA" id="ARBA00005376"/>
    </source>
</evidence>
<name>M2X960_GALSU</name>
<comment type="similarity">
    <text evidence="2">Belongs to the EMC3 family.</text>
</comment>
<dbReference type="InterPro" id="IPR002809">
    <property type="entry name" value="EMC3/TMCO1"/>
</dbReference>
<sequence length="202" mass="23570">MAAILKRSVLTRTNAAFLPNDQFLCRKKLFIDETRGLLQQDKEHLNNDVPSIDKLTSLMKPHLLRTKVLENIANVGPQMALGAWIRTMFHGYVVCRLPFWVPERFRSMLQSGIEMMGESLDIRYVSGLSWYILNIFGLQGFLFLLDGTREVEDMQFGSLPEEIPEMQTKMLMKQEKEQWKGMDYHWKLENIEEELLGKDSIK</sequence>
<evidence type="ECO:0000256" key="3">
    <source>
        <dbReference type="ARBA" id="ARBA00020822"/>
    </source>
</evidence>
<reference evidence="8" key="1">
    <citation type="journal article" date="2013" name="Science">
        <title>Gene transfer from bacteria and archaea facilitated evolution of an extremophilic eukaryote.</title>
        <authorList>
            <person name="Schonknecht G."/>
            <person name="Chen W.H."/>
            <person name="Ternes C.M."/>
            <person name="Barbier G.G."/>
            <person name="Shrestha R.P."/>
            <person name="Stanke M."/>
            <person name="Brautigam A."/>
            <person name="Baker B.J."/>
            <person name="Banfield J.F."/>
            <person name="Garavito R.M."/>
            <person name="Carr K."/>
            <person name="Wilkerson C."/>
            <person name="Rensing S.A."/>
            <person name="Gagneul D."/>
            <person name="Dickenson N.E."/>
            <person name="Oesterhelt C."/>
            <person name="Lercher M.J."/>
            <person name="Weber A.P."/>
        </authorList>
    </citation>
    <scope>NUCLEOTIDE SEQUENCE [LARGE SCALE GENOMIC DNA]</scope>
    <source>
        <strain evidence="8">074W</strain>
    </source>
</reference>
<dbReference type="SMART" id="SM01415">
    <property type="entry name" value="DUF106"/>
    <property type="match status" value="1"/>
</dbReference>